<organism evidence="1 2">
    <name type="scientific">Xenoophorus captivus</name>
    <dbReference type="NCBI Taxonomy" id="1517983"/>
    <lineage>
        <taxon>Eukaryota</taxon>
        <taxon>Metazoa</taxon>
        <taxon>Chordata</taxon>
        <taxon>Craniata</taxon>
        <taxon>Vertebrata</taxon>
        <taxon>Euteleostomi</taxon>
        <taxon>Actinopterygii</taxon>
        <taxon>Neopterygii</taxon>
        <taxon>Teleostei</taxon>
        <taxon>Neoteleostei</taxon>
        <taxon>Acanthomorphata</taxon>
        <taxon>Ovalentaria</taxon>
        <taxon>Atherinomorphae</taxon>
        <taxon>Cyprinodontiformes</taxon>
        <taxon>Goodeidae</taxon>
        <taxon>Xenoophorus</taxon>
    </lineage>
</organism>
<feature type="non-terminal residue" evidence="1">
    <location>
        <position position="1"/>
    </location>
</feature>
<proteinExistence type="predicted"/>
<dbReference type="InterPro" id="IPR050757">
    <property type="entry name" value="Collagen_mod_GT25"/>
</dbReference>
<dbReference type="Proteomes" id="UP001434883">
    <property type="component" value="Unassembled WGS sequence"/>
</dbReference>
<comment type="caution">
    <text evidence="1">The sequence shown here is derived from an EMBL/GenBank/DDBJ whole genome shotgun (WGS) entry which is preliminary data.</text>
</comment>
<dbReference type="PANTHER" id="PTHR10730">
    <property type="entry name" value="PROCOLLAGEN-LYSINE,2-OXOGLUTARATE 5-DIOXYGENASE/GLYCOSYLTRANSFERASE 25 FAMILY MEMBER"/>
    <property type="match status" value="1"/>
</dbReference>
<dbReference type="PANTHER" id="PTHR10730:SF6">
    <property type="entry name" value="PROCOLLAGEN-LYSINE,2-OXOGLUTARATE 5-DIOXYGENASE 2"/>
    <property type="match status" value="1"/>
</dbReference>
<evidence type="ECO:0000313" key="1">
    <source>
        <dbReference type="EMBL" id="MEQ2200358.1"/>
    </source>
</evidence>
<reference evidence="1 2" key="1">
    <citation type="submission" date="2021-06" db="EMBL/GenBank/DDBJ databases">
        <authorList>
            <person name="Palmer J.M."/>
        </authorList>
    </citation>
    <scope>NUCLEOTIDE SEQUENCE [LARGE SCALE GENOMIC DNA]</scope>
    <source>
        <strain evidence="1 2">XC_2019</strain>
        <tissue evidence="1">Muscle</tissue>
    </source>
</reference>
<keyword evidence="2" id="KW-1185">Reference proteome</keyword>
<evidence type="ECO:0000313" key="2">
    <source>
        <dbReference type="Proteomes" id="UP001434883"/>
    </source>
</evidence>
<gene>
    <name evidence="1" type="ORF">XENOCAPTIV_028196</name>
</gene>
<name>A0ABV0QWY0_9TELE</name>
<dbReference type="EMBL" id="JAHRIN010025969">
    <property type="protein sequence ID" value="MEQ2200358.1"/>
    <property type="molecule type" value="Genomic_DNA"/>
</dbReference>
<protein>
    <submittedName>
        <fullName evidence="1">Uncharacterized protein</fullName>
    </submittedName>
</protein>
<accession>A0ABV0QWY0</accession>
<sequence length="107" mass="12909">GVFMYITNRHDFGRLISTANYNISRYNNDLWQIFENPVDWKEKYIHPNYTRIFTENQLEEVCIYLWLHVHRLRMSNDSDIMSHGNPNIWFFACLGIALQQLQNQVKV</sequence>